<gene>
    <name evidence="6" type="ORF">METZ01_LOCUS310849</name>
</gene>
<keyword evidence="5" id="KW-1133">Transmembrane helix</keyword>
<evidence type="ECO:0000256" key="4">
    <source>
        <dbReference type="ARBA" id="ARBA00023186"/>
    </source>
</evidence>
<evidence type="ECO:0000256" key="5">
    <source>
        <dbReference type="SAM" id="Phobius"/>
    </source>
</evidence>
<dbReference type="GO" id="GO:0005886">
    <property type="term" value="C:plasma membrane"/>
    <property type="evidence" value="ECO:0007669"/>
    <property type="project" value="UniProtKB-SubCell"/>
</dbReference>
<keyword evidence="3 5" id="KW-0472">Membrane</keyword>
<keyword evidence="2" id="KW-1003">Cell membrane</keyword>
<feature type="transmembrane region" description="Helical" evidence="5">
    <location>
        <begin position="12"/>
        <end position="29"/>
    </location>
</feature>
<proteinExistence type="predicted"/>
<dbReference type="InterPro" id="IPR027304">
    <property type="entry name" value="Trigger_fact/SurA_dom_sf"/>
</dbReference>
<dbReference type="PANTHER" id="PTHR47529:SF1">
    <property type="entry name" value="PERIPLASMIC CHAPERONE PPID"/>
    <property type="match status" value="1"/>
</dbReference>
<sequence length="257" mass="29653">VLDTMRRNVRKLSWVLWLVIVAFIAFYIPDLIRGPSNIIARVDGEPIYIADFQQALQQQTAYYQSVSGGNLPDDFLQQMQIREIVLESLIRDRLILVAARDQGLSVSAREVQVRIMEYPAFQEDGIFIGPDRYKQILQANGISFEEFERQVHNEVLFEKFAELVSNGVTVTSREVEDAYQRANEQAQFDFFVVPSTGLESEVSELLTDEAVRILFEENIFDYRVPERRRVSFAVIETEAIRESVELDEQELRTAYAA</sequence>
<feature type="non-terminal residue" evidence="6">
    <location>
        <position position="1"/>
    </location>
</feature>
<evidence type="ECO:0000256" key="3">
    <source>
        <dbReference type="ARBA" id="ARBA00023136"/>
    </source>
</evidence>
<evidence type="ECO:0008006" key="7">
    <source>
        <dbReference type="Google" id="ProtNLM"/>
    </source>
</evidence>
<dbReference type="PANTHER" id="PTHR47529">
    <property type="entry name" value="PEPTIDYL-PROLYL CIS-TRANS ISOMERASE D"/>
    <property type="match status" value="1"/>
</dbReference>
<feature type="non-terminal residue" evidence="6">
    <location>
        <position position="257"/>
    </location>
</feature>
<evidence type="ECO:0000256" key="1">
    <source>
        <dbReference type="ARBA" id="ARBA00004236"/>
    </source>
</evidence>
<organism evidence="6">
    <name type="scientific">marine metagenome</name>
    <dbReference type="NCBI Taxonomy" id="408172"/>
    <lineage>
        <taxon>unclassified sequences</taxon>
        <taxon>metagenomes</taxon>
        <taxon>ecological metagenomes</taxon>
    </lineage>
</organism>
<keyword evidence="4" id="KW-0143">Chaperone</keyword>
<dbReference type="SUPFAM" id="SSF109998">
    <property type="entry name" value="Triger factor/SurA peptide-binding domain-like"/>
    <property type="match status" value="1"/>
</dbReference>
<dbReference type="InterPro" id="IPR052029">
    <property type="entry name" value="PpiD_chaperone"/>
</dbReference>
<dbReference type="EMBL" id="UINC01099031">
    <property type="protein sequence ID" value="SVC57995.1"/>
    <property type="molecule type" value="Genomic_DNA"/>
</dbReference>
<reference evidence="6" key="1">
    <citation type="submission" date="2018-05" db="EMBL/GenBank/DDBJ databases">
        <authorList>
            <person name="Lanie J.A."/>
            <person name="Ng W.-L."/>
            <person name="Kazmierczak K.M."/>
            <person name="Andrzejewski T.M."/>
            <person name="Davidsen T.M."/>
            <person name="Wayne K.J."/>
            <person name="Tettelin H."/>
            <person name="Glass J.I."/>
            <person name="Rusch D."/>
            <person name="Podicherti R."/>
            <person name="Tsui H.-C.T."/>
            <person name="Winkler M.E."/>
        </authorList>
    </citation>
    <scope>NUCLEOTIDE SEQUENCE</scope>
</reference>
<dbReference type="Gene3D" id="1.10.4030.10">
    <property type="entry name" value="Porin chaperone SurA, peptide-binding domain"/>
    <property type="match status" value="1"/>
</dbReference>
<keyword evidence="5" id="KW-0812">Transmembrane</keyword>
<protein>
    <recommendedName>
        <fullName evidence="7">PpiC domain-containing protein</fullName>
    </recommendedName>
</protein>
<name>A0A382NCD0_9ZZZZ</name>
<evidence type="ECO:0000256" key="2">
    <source>
        <dbReference type="ARBA" id="ARBA00022475"/>
    </source>
</evidence>
<accession>A0A382NCD0</accession>
<comment type="subcellular location">
    <subcellularLocation>
        <location evidence="1">Cell membrane</location>
    </subcellularLocation>
</comment>
<dbReference type="Pfam" id="PF13624">
    <property type="entry name" value="SurA_N_3"/>
    <property type="match status" value="1"/>
</dbReference>
<dbReference type="AlphaFoldDB" id="A0A382NCD0"/>
<evidence type="ECO:0000313" key="6">
    <source>
        <dbReference type="EMBL" id="SVC57995.1"/>
    </source>
</evidence>